<dbReference type="SMART" id="SM00829">
    <property type="entry name" value="PKS_ER"/>
    <property type="match status" value="1"/>
</dbReference>
<organism evidence="4 5">
    <name type="scientific">Shewanella intestini</name>
    <dbReference type="NCBI Taxonomy" id="2017544"/>
    <lineage>
        <taxon>Bacteria</taxon>
        <taxon>Pseudomonadati</taxon>
        <taxon>Pseudomonadota</taxon>
        <taxon>Gammaproteobacteria</taxon>
        <taxon>Alteromonadales</taxon>
        <taxon>Shewanellaceae</taxon>
        <taxon>Shewanella</taxon>
    </lineage>
</organism>
<reference evidence="4 5" key="1">
    <citation type="submission" date="2020-02" db="EMBL/GenBank/DDBJ databases">
        <title>Shewanella WXL01 sp. nov., a marine bacterium isolated from green algae in Luhuitou Fringing Reef (Northern South China Sea).</title>
        <authorList>
            <person name="Wang X."/>
        </authorList>
    </citation>
    <scope>NUCLEOTIDE SEQUENCE [LARGE SCALE GENOMIC DNA]</scope>
    <source>
        <strain evidence="4 5">MCCC 1A01895</strain>
    </source>
</reference>
<dbReference type="SUPFAM" id="SSF50129">
    <property type="entry name" value="GroES-like"/>
    <property type="match status" value="1"/>
</dbReference>
<keyword evidence="2" id="KW-0560">Oxidoreductase</keyword>
<dbReference type="RefSeq" id="WP_153660731.1">
    <property type="nucleotide sequence ID" value="NZ_JAAIKR010000001.1"/>
</dbReference>
<sequence length="333" mass="36252">MLTIPSNMNTIELHQRDCGFELQMATQAVPQISGTQLLVKIEYVALNQCDARLSKQGFKHWQYPHILGFDAVGTVVQAEKGIFPIVGSKVLFNASQAEQGMLKEYTAIPNYAVTVVPEGITNDLAVVLPTSGMAALLAIEKLQLQQGDAIAISNAQDGVGHFAIQYAKQKGAQVFALAPKAHHKRLRKLGADFTINCQSQKIGEQIKHELGQPGFDCIINNQGGDSFIEDLNRLRFGGRIACLNGFNQPDPDTLFEKSPNIHVISVGGAWLSNSLCAQQHLGFMGEKLLNDIGNGDIIAPQIEHIEFNVAAIDDALEKIRSNTLATRPTVKIC</sequence>
<accession>A0ABS5HYE7</accession>
<evidence type="ECO:0000313" key="5">
    <source>
        <dbReference type="Proteomes" id="UP000811844"/>
    </source>
</evidence>
<dbReference type="InterPro" id="IPR036291">
    <property type="entry name" value="NAD(P)-bd_dom_sf"/>
</dbReference>
<keyword evidence="5" id="KW-1185">Reference proteome</keyword>
<dbReference type="Pfam" id="PF00107">
    <property type="entry name" value="ADH_zinc_N"/>
    <property type="match status" value="1"/>
</dbReference>
<dbReference type="InterPro" id="IPR013149">
    <property type="entry name" value="ADH-like_C"/>
</dbReference>
<evidence type="ECO:0000256" key="2">
    <source>
        <dbReference type="ARBA" id="ARBA00023002"/>
    </source>
</evidence>
<dbReference type="InterPro" id="IPR011032">
    <property type="entry name" value="GroES-like_sf"/>
</dbReference>
<evidence type="ECO:0000259" key="3">
    <source>
        <dbReference type="SMART" id="SM00829"/>
    </source>
</evidence>
<dbReference type="Gene3D" id="3.40.50.720">
    <property type="entry name" value="NAD(P)-binding Rossmann-like Domain"/>
    <property type="match status" value="1"/>
</dbReference>
<protein>
    <submittedName>
        <fullName evidence="4">Zinc-binding dehydrogenase</fullName>
    </submittedName>
</protein>
<comment type="caution">
    <text evidence="4">The sequence shown here is derived from an EMBL/GenBank/DDBJ whole genome shotgun (WGS) entry which is preliminary data.</text>
</comment>
<keyword evidence="1" id="KW-0521">NADP</keyword>
<dbReference type="SUPFAM" id="SSF51735">
    <property type="entry name" value="NAD(P)-binding Rossmann-fold domains"/>
    <property type="match status" value="1"/>
</dbReference>
<dbReference type="PANTHER" id="PTHR48106:SF7">
    <property type="entry name" value="DEHYDROGENASE, ZINC-CONTAINING, PUTATIVE (AFU_ORTHOLOGUE AFUA_5G10220)-RELATED"/>
    <property type="match status" value="1"/>
</dbReference>
<evidence type="ECO:0000313" key="4">
    <source>
        <dbReference type="EMBL" id="MBR9726808.1"/>
    </source>
</evidence>
<dbReference type="InterPro" id="IPR020843">
    <property type="entry name" value="ER"/>
</dbReference>
<name>A0ABS5HYE7_9GAMM</name>
<feature type="domain" description="Enoyl reductase (ER)" evidence="3">
    <location>
        <begin position="19"/>
        <end position="324"/>
    </location>
</feature>
<dbReference type="EMBL" id="JAAIKR010000001">
    <property type="protein sequence ID" value="MBR9726808.1"/>
    <property type="molecule type" value="Genomic_DNA"/>
</dbReference>
<dbReference type="InterPro" id="IPR013154">
    <property type="entry name" value="ADH-like_N"/>
</dbReference>
<dbReference type="PANTHER" id="PTHR48106">
    <property type="entry name" value="QUINONE OXIDOREDUCTASE PIG3-RELATED"/>
    <property type="match status" value="1"/>
</dbReference>
<proteinExistence type="predicted"/>
<dbReference type="Proteomes" id="UP000811844">
    <property type="component" value="Unassembled WGS sequence"/>
</dbReference>
<dbReference type="Gene3D" id="3.90.180.10">
    <property type="entry name" value="Medium-chain alcohol dehydrogenases, catalytic domain"/>
    <property type="match status" value="1"/>
</dbReference>
<evidence type="ECO:0000256" key="1">
    <source>
        <dbReference type="ARBA" id="ARBA00022857"/>
    </source>
</evidence>
<gene>
    <name evidence="4" type="ORF">G3R48_02225</name>
</gene>
<dbReference type="Pfam" id="PF08240">
    <property type="entry name" value="ADH_N"/>
    <property type="match status" value="1"/>
</dbReference>